<reference evidence="1" key="1">
    <citation type="submission" date="2020-05" db="EMBL/GenBank/DDBJ databases">
        <title>Mycena genomes resolve the evolution of fungal bioluminescence.</title>
        <authorList>
            <person name="Tsai I.J."/>
        </authorList>
    </citation>
    <scope>NUCLEOTIDE SEQUENCE</scope>
    <source>
        <strain evidence="1">CCC161011</strain>
    </source>
</reference>
<dbReference type="AlphaFoldDB" id="A0A8H7CM19"/>
<sequence>MAANQVPDEILSKILTPLLEYPDTMFCDQSAKPLLDPGFSSSSYLLVCKAWLRVSTPLLYKTVVIRTTAQAEALLAVLTCNRQFGLFIKKLRVEAGFPSAMHTILEFAPNITEIYLTLYIWASDDVRGLCSGLSLLNPRRVIVHDAVADTGVDGEPKKNRQAEQLFNAILELVPQWDKLKIFDFPYLVHEDTYRYRNKTLDARAKALASALAKSPSLETLLVPIGDFFPKYLRPLVNVRTLKSIHFIQSQHFGRLDCYPSYSVDQIRDFVNRVPQLKALVTYTAPQDDDDDDNDEDGGVMDRGEVALSLRKEFYARSLAQLKQLGKMGSMVKDLTVSLPLNDGASNNVPVVIDLGLLTPFTSLTHLTWKTDITSTFSTPPPGLSVLPNLEEFRTDRESPTLLDIMRQQPLEFLREVELTDAVNVPASVAFLQRHGAKLQHLTSTVEILNKVDVFNLCRNLKTLKVTSPSGGFREKARLLPENFIACSIPHSTVSKIHFEYCTIAPWSDSLKPEDRKRLNEGGIKQFFKKLKPESFPVLKEIQMDEIEWPTSEQEARRDQWMPLSDLLHHKGIKIIDSEGVGGPTGVRAMILPRIRRKPHAIL</sequence>
<comment type="caution">
    <text evidence="1">The sequence shown here is derived from an EMBL/GenBank/DDBJ whole genome shotgun (WGS) entry which is preliminary data.</text>
</comment>
<dbReference type="Proteomes" id="UP000620124">
    <property type="component" value="Unassembled WGS sequence"/>
</dbReference>
<dbReference type="OrthoDB" id="2786563at2759"/>
<organism evidence="1 2">
    <name type="scientific">Mycena venus</name>
    <dbReference type="NCBI Taxonomy" id="2733690"/>
    <lineage>
        <taxon>Eukaryota</taxon>
        <taxon>Fungi</taxon>
        <taxon>Dikarya</taxon>
        <taxon>Basidiomycota</taxon>
        <taxon>Agaricomycotina</taxon>
        <taxon>Agaricomycetes</taxon>
        <taxon>Agaricomycetidae</taxon>
        <taxon>Agaricales</taxon>
        <taxon>Marasmiineae</taxon>
        <taxon>Mycenaceae</taxon>
        <taxon>Mycena</taxon>
    </lineage>
</organism>
<proteinExistence type="predicted"/>
<keyword evidence="2" id="KW-1185">Reference proteome</keyword>
<gene>
    <name evidence="1" type="ORF">MVEN_01949400</name>
</gene>
<evidence type="ECO:0000313" key="2">
    <source>
        <dbReference type="Proteomes" id="UP000620124"/>
    </source>
</evidence>
<accession>A0A8H7CM19</accession>
<name>A0A8H7CM19_9AGAR</name>
<protein>
    <submittedName>
        <fullName evidence="1">F-box domain-containing protein</fullName>
    </submittedName>
</protein>
<evidence type="ECO:0000313" key="1">
    <source>
        <dbReference type="EMBL" id="KAF7340303.1"/>
    </source>
</evidence>
<dbReference type="EMBL" id="JACAZI010000019">
    <property type="protein sequence ID" value="KAF7340303.1"/>
    <property type="molecule type" value="Genomic_DNA"/>
</dbReference>